<dbReference type="InterPro" id="IPR001841">
    <property type="entry name" value="Znf_RING"/>
</dbReference>
<dbReference type="AlphaFoldDB" id="A0A316W5E2"/>
<evidence type="ECO:0000256" key="1">
    <source>
        <dbReference type="ARBA" id="ARBA00022723"/>
    </source>
</evidence>
<feature type="region of interest" description="Disordered" evidence="4">
    <location>
        <begin position="68"/>
        <end position="93"/>
    </location>
</feature>
<dbReference type="Proteomes" id="UP000245783">
    <property type="component" value="Unassembled WGS sequence"/>
</dbReference>
<dbReference type="GeneID" id="37033085"/>
<keyword evidence="5" id="KW-1133">Transmembrane helix</keyword>
<keyword evidence="1" id="KW-0479">Metal-binding</keyword>
<evidence type="ECO:0000256" key="3">
    <source>
        <dbReference type="ARBA" id="ARBA00022833"/>
    </source>
</evidence>
<dbReference type="GO" id="GO:0008270">
    <property type="term" value="F:zinc ion binding"/>
    <property type="evidence" value="ECO:0007669"/>
    <property type="project" value="UniProtKB-KW"/>
</dbReference>
<evidence type="ECO:0000256" key="5">
    <source>
        <dbReference type="SAM" id="Phobius"/>
    </source>
</evidence>
<feature type="transmembrane region" description="Helical" evidence="5">
    <location>
        <begin position="39"/>
        <end position="60"/>
    </location>
</feature>
<dbReference type="RefSeq" id="XP_025372004.1">
    <property type="nucleotide sequence ID" value="XM_025511215.1"/>
</dbReference>
<keyword evidence="8" id="KW-1185">Reference proteome</keyword>
<name>A0A316W5E2_9BASI</name>
<dbReference type="SUPFAM" id="SSF57850">
    <property type="entry name" value="RING/U-box"/>
    <property type="match status" value="1"/>
</dbReference>
<reference evidence="7 8" key="1">
    <citation type="journal article" date="2018" name="Mol. Biol. Evol.">
        <title>Broad Genomic Sampling Reveals a Smut Pathogenic Ancestry of the Fungal Clade Ustilaginomycotina.</title>
        <authorList>
            <person name="Kijpornyongpan T."/>
            <person name="Mondo S.J."/>
            <person name="Barry K."/>
            <person name="Sandor L."/>
            <person name="Lee J."/>
            <person name="Lipzen A."/>
            <person name="Pangilinan J."/>
            <person name="LaButti K."/>
            <person name="Hainaut M."/>
            <person name="Henrissat B."/>
            <person name="Grigoriev I.V."/>
            <person name="Spatafora J.W."/>
            <person name="Aime M.C."/>
        </authorList>
    </citation>
    <scope>NUCLEOTIDE SEQUENCE [LARGE SCALE GENOMIC DNA]</scope>
    <source>
        <strain evidence="7 8">MCA 4658</strain>
    </source>
</reference>
<dbReference type="Gene3D" id="3.30.40.10">
    <property type="entry name" value="Zinc/RING finger domain, C3HC4 (zinc finger)"/>
    <property type="match status" value="1"/>
</dbReference>
<evidence type="ECO:0000256" key="2">
    <source>
        <dbReference type="ARBA" id="ARBA00022771"/>
    </source>
</evidence>
<dbReference type="STRING" id="1522189.A0A316W5E2"/>
<dbReference type="InParanoid" id="A0A316W5E2"/>
<proteinExistence type="predicted"/>
<evidence type="ECO:0000259" key="6">
    <source>
        <dbReference type="Pfam" id="PF13639"/>
    </source>
</evidence>
<protein>
    <recommendedName>
        <fullName evidence="6">RING-type domain-containing protein</fullName>
    </recommendedName>
</protein>
<keyword evidence="5" id="KW-0812">Transmembrane</keyword>
<dbReference type="OrthoDB" id="8062037at2759"/>
<dbReference type="EMBL" id="KZ819358">
    <property type="protein sequence ID" value="PWN44844.1"/>
    <property type="molecule type" value="Genomic_DNA"/>
</dbReference>
<evidence type="ECO:0000313" key="7">
    <source>
        <dbReference type="EMBL" id="PWN44844.1"/>
    </source>
</evidence>
<keyword evidence="3" id="KW-0862">Zinc</keyword>
<sequence>MVADSVNLGHATSASTASTSAAATSTSNADSSSSTGPTPLIACVIVGALLLGLAFLFLLARRLYGRQPTAAQTDPEAQGSTIRPRRASEKPRHVGLTEEVLDTFHAYSWTSSSADAPSMYDKKCDSEKIDVELCAVPVQQSLLMSPVVRSASLASDRSSTACNSSTCHATKATEMPCLVPTLTRDSLLEVDAAIGTMCAICVLRFREGDQVRQLPCEGGVEHRFHTACIDPWLCARAVCPLW</sequence>
<keyword evidence="5" id="KW-0472">Membrane</keyword>
<feature type="domain" description="RING-type" evidence="6">
    <location>
        <begin position="197"/>
        <end position="241"/>
    </location>
</feature>
<organism evidence="7 8">
    <name type="scientific">Ceraceosorus guamensis</name>
    <dbReference type="NCBI Taxonomy" id="1522189"/>
    <lineage>
        <taxon>Eukaryota</taxon>
        <taxon>Fungi</taxon>
        <taxon>Dikarya</taxon>
        <taxon>Basidiomycota</taxon>
        <taxon>Ustilaginomycotina</taxon>
        <taxon>Exobasidiomycetes</taxon>
        <taxon>Ceraceosorales</taxon>
        <taxon>Ceraceosoraceae</taxon>
        <taxon>Ceraceosorus</taxon>
    </lineage>
</organism>
<gene>
    <name evidence="7" type="ORF">IE81DRAFT_240437</name>
</gene>
<dbReference type="Pfam" id="PF13639">
    <property type="entry name" value="zf-RING_2"/>
    <property type="match status" value="1"/>
</dbReference>
<dbReference type="PANTHER" id="PTHR14155:SF627">
    <property type="entry name" value="OS06G0192800 PROTEIN"/>
    <property type="match status" value="1"/>
</dbReference>
<accession>A0A316W5E2</accession>
<evidence type="ECO:0000256" key="4">
    <source>
        <dbReference type="SAM" id="MobiDB-lite"/>
    </source>
</evidence>
<keyword evidence="2" id="KW-0863">Zinc-finger</keyword>
<dbReference type="InterPro" id="IPR013083">
    <property type="entry name" value="Znf_RING/FYVE/PHD"/>
</dbReference>
<evidence type="ECO:0000313" key="8">
    <source>
        <dbReference type="Proteomes" id="UP000245783"/>
    </source>
</evidence>
<dbReference type="PANTHER" id="PTHR14155">
    <property type="entry name" value="RING FINGER DOMAIN-CONTAINING"/>
    <property type="match status" value="1"/>
</dbReference>
<dbReference type="InterPro" id="IPR053238">
    <property type="entry name" value="RING-H2_zinc_finger"/>
</dbReference>